<proteinExistence type="predicted"/>
<dbReference type="EMBL" id="AJWY01004885">
    <property type="protein sequence ID" value="EKC71140.1"/>
    <property type="molecule type" value="Genomic_DNA"/>
</dbReference>
<comment type="caution">
    <text evidence="1">The sequence shown here is derived from an EMBL/GenBank/DDBJ whole genome shotgun (WGS) entry which is preliminary data.</text>
</comment>
<reference evidence="1" key="1">
    <citation type="journal article" date="2013" name="Environ. Microbiol.">
        <title>Microbiota from the distal guts of lean and obese adolescents exhibit partial functional redundancy besides clear differences in community structure.</title>
        <authorList>
            <person name="Ferrer M."/>
            <person name="Ruiz A."/>
            <person name="Lanza F."/>
            <person name="Haange S.B."/>
            <person name="Oberbach A."/>
            <person name="Till H."/>
            <person name="Bargiela R."/>
            <person name="Campoy C."/>
            <person name="Segura M.T."/>
            <person name="Richter M."/>
            <person name="von Bergen M."/>
            <person name="Seifert J."/>
            <person name="Suarez A."/>
        </authorList>
    </citation>
    <scope>NUCLEOTIDE SEQUENCE</scope>
</reference>
<name>K1TY97_9ZZZZ</name>
<evidence type="ECO:0000313" key="1">
    <source>
        <dbReference type="EMBL" id="EKC71140.1"/>
    </source>
</evidence>
<gene>
    <name evidence="1" type="ORF">LEA_07418</name>
</gene>
<accession>K1TY97</accession>
<dbReference type="AlphaFoldDB" id="K1TY97"/>
<feature type="non-terminal residue" evidence="1">
    <location>
        <position position="96"/>
    </location>
</feature>
<sequence length="96" mass="10346">MLCQHADTAGNSSIDALADCFECTESDILRALRYWQKEGLLSFTEQNGEITSIVLSTDATDTASAVTAEREPDIDASPVAEETVVPDGISIPNRQE</sequence>
<protein>
    <submittedName>
        <fullName evidence="1">DNA replication protein DnaD</fullName>
    </submittedName>
</protein>
<organism evidence="1">
    <name type="scientific">human gut metagenome</name>
    <dbReference type="NCBI Taxonomy" id="408170"/>
    <lineage>
        <taxon>unclassified sequences</taxon>
        <taxon>metagenomes</taxon>
        <taxon>organismal metagenomes</taxon>
    </lineage>
</organism>